<reference evidence="1 2" key="1">
    <citation type="submission" date="2018-08" db="EMBL/GenBank/DDBJ databases">
        <title>A genome reference for cultivated species of the human gut microbiota.</title>
        <authorList>
            <person name="Zou Y."/>
            <person name="Xue W."/>
            <person name="Luo G."/>
        </authorList>
    </citation>
    <scope>NUCLEOTIDE SEQUENCE [LARGE SCALE GENOMIC DNA]</scope>
    <source>
        <strain evidence="1 2">AF48-16</strain>
    </source>
</reference>
<comment type="caution">
    <text evidence="1">The sequence shown here is derived from an EMBL/GenBank/DDBJ whole genome shotgun (WGS) entry which is preliminary data.</text>
</comment>
<sequence>MKKMNKKLIVATAILIGGVILLPIRSLATETQNDDGTTTIEKQTTATIPVGGELGAVDYTDPVTDMPEGDSRWINVTVPTKIFFWSDEATNHKTITSGSYAIKNNSGRPVQVSINDYLGNNMGIDTLQLNDNVGSNTTVDLFTTVGKLSNVSGYVIANLTSPNDHTMTGPSEVAINFTGTVNSYALTSQPIKINHTLELELKALDKNGNVVSR</sequence>
<protein>
    <submittedName>
        <fullName evidence="1">Uncharacterized protein</fullName>
    </submittedName>
</protein>
<proteinExistence type="predicted"/>
<dbReference type="AlphaFoldDB" id="A0A415EPH2"/>
<dbReference type="RefSeq" id="WP_151196133.1">
    <property type="nucleotide sequence ID" value="NZ_CP119393.1"/>
</dbReference>
<evidence type="ECO:0000313" key="2">
    <source>
        <dbReference type="Proteomes" id="UP000286288"/>
    </source>
</evidence>
<accession>A0A415EPH2</accession>
<evidence type="ECO:0000313" key="1">
    <source>
        <dbReference type="EMBL" id="RHK05255.1"/>
    </source>
</evidence>
<dbReference type="Proteomes" id="UP000286288">
    <property type="component" value="Unassembled WGS sequence"/>
</dbReference>
<organism evidence="1 2">
    <name type="scientific">Enterococcus casseliflavus</name>
    <name type="common">Enterococcus flavescens</name>
    <dbReference type="NCBI Taxonomy" id="37734"/>
    <lineage>
        <taxon>Bacteria</taxon>
        <taxon>Bacillati</taxon>
        <taxon>Bacillota</taxon>
        <taxon>Bacilli</taxon>
        <taxon>Lactobacillales</taxon>
        <taxon>Enterococcaceae</taxon>
        <taxon>Enterococcus</taxon>
    </lineage>
</organism>
<gene>
    <name evidence="1" type="ORF">DW084_14745</name>
</gene>
<name>A0A415EPH2_ENTCA</name>
<dbReference type="EMBL" id="QRMZ01000022">
    <property type="protein sequence ID" value="RHK05255.1"/>
    <property type="molecule type" value="Genomic_DNA"/>
</dbReference>